<comment type="caution">
    <text evidence="3">The sequence shown here is derived from an EMBL/GenBank/DDBJ whole genome shotgun (WGS) entry which is preliminary data.</text>
</comment>
<feature type="signal peptide" evidence="1">
    <location>
        <begin position="1"/>
        <end position="23"/>
    </location>
</feature>
<dbReference type="NCBIfam" id="TIGR02595">
    <property type="entry name" value="PEP_CTERM"/>
    <property type="match status" value="1"/>
</dbReference>
<keyword evidence="1" id="KW-0732">Signal</keyword>
<feature type="chain" id="PRO_5045590896" description="Ice-binding protein C-terminal domain-containing protein" evidence="1">
    <location>
        <begin position="24"/>
        <end position="260"/>
    </location>
</feature>
<evidence type="ECO:0000256" key="1">
    <source>
        <dbReference type="SAM" id="SignalP"/>
    </source>
</evidence>
<reference evidence="4" key="1">
    <citation type="journal article" date="2019" name="Int. J. Syst. Evol. Microbiol.">
        <title>The Global Catalogue of Microorganisms (GCM) 10K type strain sequencing project: providing services to taxonomists for standard genome sequencing and annotation.</title>
        <authorList>
            <consortium name="The Broad Institute Genomics Platform"/>
            <consortium name="The Broad Institute Genome Sequencing Center for Infectious Disease"/>
            <person name="Wu L."/>
            <person name="Ma J."/>
        </authorList>
    </citation>
    <scope>NUCLEOTIDE SEQUENCE [LARGE SCALE GENOMIC DNA]</scope>
    <source>
        <strain evidence="4">KCTC 23314</strain>
    </source>
</reference>
<accession>A0ABQ3G976</accession>
<dbReference type="NCBIfam" id="NF038125">
    <property type="entry name" value="PEP_CTERM_THxN"/>
    <property type="match status" value="1"/>
</dbReference>
<dbReference type="Proteomes" id="UP000626210">
    <property type="component" value="Unassembled WGS sequence"/>
</dbReference>
<dbReference type="RefSeq" id="WP_189689981.1">
    <property type="nucleotide sequence ID" value="NZ_BMYK01000026.1"/>
</dbReference>
<evidence type="ECO:0000313" key="3">
    <source>
        <dbReference type="EMBL" id="GHC98376.1"/>
    </source>
</evidence>
<keyword evidence="4" id="KW-1185">Reference proteome</keyword>
<protein>
    <recommendedName>
        <fullName evidence="2">Ice-binding protein C-terminal domain-containing protein</fullName>
    </recommendedName>
</protein>
<gene>
    <name evidence="3" type="ORF">GCM10007320_54000</name>
</gene>
<feature type="domain" description="Ice-binding protein C-terminal" evidence="2">
    <location>
        <begin position="236"/>
        <end position="258"/>
    </location>
</feature>
<dbReference type="InterPro" id="IPR013424">
    <property type="entry name" value="Ice-binding_C"/>
</dbReference>
<organism evidence="3 4">
    <name type="scientific">Pseudorhodoferax aquiterrae</name>
    <dbReference type="NCBI Taxonomy" id="747304"/>
    <lineage>
        <taxon>Bacteria</taxon>
        <taxon>Pseudomonadati</taxon>
        <taxon>Pseudomonadota</taxon>
        <taxon>Betaproteobacteria</taxon>
        <taxon>Burkholderiales</taxon>
        <taxon>Comamonadaceae</taxon>
    </lineage>
</organism>
<evidence type="ECO:0000259" key="2">
    <source>
        <dbReference type="Pfam" id="PF07589"/>
    </source>
</evidence>
<dbReference type="EMBL" id="BMYK01000026">
    <property type="protein sequence ID" value="GHC98376.1"/>
    <property type="molecule type" value="Genomic_DNA"/>
</dbReference>
<dbReference type="Pfam" id="PF07589">
    <property type="entry name" value="PEP-CTERM"/>
    <property type="match status" value="1"/>
</dbReference>
<sequence length="260" mass="26518">MKSVILKSGAAALAAFCVSAVSAAPIAQWDYMVNSSFLAAETQFTSGRASSNGVASSDEINWGVAGGTVGVNRSGLIISNSPSGGVLITDGDAALANSYTHVNNGNLGRNSVSLKVAEIAAQLQLRPTNSGLPYSSVGATYTINFAETPNVAGTCVVQSAVACDDIFVLAGSLNESFTYDGFEYFVSFFAAPTLTALDPAVCAAAGADAGCLGFTTQEFMSTTVNFNLMITSKAIDVPEPASVALLGLGLLGLAASRRRN</sequence>
<evidence type="ECO:0000313" key="4">
    <source>
        <dbReference type="Proteomes" id="UP000626210"/>
    </source>
</evidence>
<proteinExistence type="predicted"/>
<name>A0ABQ3G976_9BURK</name>